<sequence length="299" mass="34070">IARWPCSQFYQGSPVSLSLDQSSQQKTSPDQSSLSSPDEDKPKNKGDPNKLSLLTWNIDGLDMDDIKERCSKYHPDIVLLQEVISPTYQVLQQVLKPYHVLPGNDKSYFTAILLRKSRVQLLGSSIVNYPNTKMRRNLLVVSFLGQPLCVMTSHMESMKKSTSERQNQLRVLWRTMSEQPQDHNVIFGGDTNLRDWEVNNLGGLPEGICDIWESLGQPQDCRYTWDCITNDNKELPFPARLRFDRLFLRQAGEGSKVSPDGLTLVGLERLECDRFISDHWGLLCTFGKYILSLDLKTGT</sequence>
<dbReference type="PANTHER" id="PTHR15822:SF4">
    <property type="entry name" value="TYROSYL-DNA PHOSPHODIESTERASE 2"/>
    <property type="match status" value="1"/>
</dbReference>
<dbReference type="GO" id="GO:0006302">
    <property type="term" value="P:double-strand break repair"/>
    <property type="evidence" value="ECO:0007669"/>
    <property type="project" value="TreeGrafter"/>
</dbReference>
<dbReference type="InterPro" id="IPR005135">
    <property type="entry name" value="Endo/exonuclease/phosphatase"/>
</dbReference>
<dbReference type="Proteomes" id="UP000265140">
    <property type="component" value="Chromosome 20"/>
</dbReference>
<dbReference type="GeneTree" id="ENSGT00390000014242"/>
<evidence type="ECO:0000256" key="7">
    <source>
        <dbReference type="ARBA" id="ARBA00022763"/>
    </source>
</evidence>
<organism evidence="15 16">
    <name type="scientific">Esox lucius</name>
    <name type="common">Northern pike</name>
    <dbReference type="NCBI Taxonomy" id="8010"/>
    <lineage>
        <taxon>Eukaryota</taxon>
        <taxon>Metazoa</taxon>
        <taxon>Chordata</taxon>
        <taxon>Craniata</taxon>
        <taxon>Vertebrata</taxon>
        <taxon>Euteleostomi</taxon>
        <taxon>Actinopterygii</taxon>
        <taxon>Neopterygii</taxon>
        <taxon>Teleostei</taxon>
        <taxon>Protacanthopterygii</taxon>
        <taxon>Esociformes</taxon>
        <taxon>Esocidae</taxon>
        <taxon>Esox</taxon>
    </lineage>
</organism>
<evidence type="ECO:0000256" key="11">
    <source>
        <dbReference type="ARBA" id="ARBA00023242"/>
    </source>
</evidence>
<dbReference type="OMA" id="YTIHISH"/>
<dbReference type="Pfam" id="PF03372">
    <property type="entry name" value="Exo_endo_phos"/>
    <property type="match status" value="1"/>
</dbReference>
<evidence type="ECO:0000256" key="4">
    <source>
        <dbReference type="ARBA" id="ARBA00017870"/>
    </source>
</evidence>
<proteinExistence type="predicted"/>
<evidence type="ECO:0000256" key="12">
    <source>
        <dbReference type="ARBA" id="ARBA00031304"/>
    </source>
</evidence>
<protein>
    <recommendedName>
        <fullName evidence="4">Tyrosyl-DNA phosphodiesterase 2</fullName>
    </recommendedName>
    <alternativeName>
        <fullName evidence="12">5'-tyrosyl-DNA phosphodiesterase</fullName>
    </alternativeName>
</protein>
<accession>A0A3P8XVZ4</accession>
<reference evidence="15" key="2">
    <citation type="submission" date="2020-02" db="EMBL/GenBank/DDBJ databases">
        <title>Esox lucius (northern pike) genome, fEsoLuc1, primary haplotype.</title>
        <authorList>
            <person name="Myers G."/>
            <person name="Karagic N."/>
            <person name="Meyer A."/>
            <person name="Pippel M."/>
            <person name="Reichard M."/>
            <person name="Winkler S."/>
            <person name="Tracey A."/>
            <person name="Sims Y."/>
            <person name="Howe K."/>
            <person name="Rhie A."/>
            <person name="Formenti G."/>
            <person name="Durbin R."/>
            <person name="Fedrigo O."/>
            <person name="Jarvis E.D."/>
        </authorList>
    </citation>
    <scope>NUCLEOTIDE SEQUENCE [LARGE SCALE GENOMIC DNA]</scope>
</reference>
<reference evidence="15" key="3">
    <citation type="submission" date="2025-08" db="UniProtKB">
        <authorList>
            <consortium name="Ensembl"/>
        </authorList>
    </citation>
    <scope>IDENTIFICATION</scope>
</reference>
<dbReference type="GO" id="GO:0005737">
    <property type="term" value="C:cytoplasm"/>
    <property type="evidence" value="ECO:0007669"/>
    <property type="project" value="TreeGrafter"/>
</dbReference>
<dbReference type="PANTHER" id="PTHR15822">
    <property type="entry name" value="TRAF AND TNF RECEPTOR-ASSOCIATED PROTEIN"/>
    <property type="match status" value="1"/>
</dbReference>
<dbReference type="GO" id="GO:0003697">
    <property type="term" value="F:single-stranded DNA binding"/>
    <property type="evidence" value="ECO:0007669"/>
    <property type="project" value="TreeGrafter"/>
</dbReference>
<dbReference type="FunFam" id="3.60.10.10:FF:000024">
    <property type="entry name" value="Tyrosyl-DNA phosphodiesterase 2"/>
    <property type="match status" value="1"/>
</dbReference>
<keyword evidence="9" id="KW-0460">Magnesium</keyword>
<dbReference type="AlphaFoldDB" id="A0A3P8XVZ4"/>
<dbReference type="InParanoid" id="A0A3P8XVZ4"/>
<comment type="cofactor">
    <cofactor evidence="1">
        <name>Mn(2+)</name>
        <dbReference type="ChEBI" id="CHEBI:29035"/>
    </cofactor>
</comment>
<dbReference type="SUPFAM" id="SSF56219">
    <property type="entry name" value="DNase I-like"/>
    <property type="match status" value="1"/>
</dbReference>
<evidence type="ECO:0000256" key="6">
    <source>
        <dbReference type="ARBA" id="ARBA00022723"/>
    </source>
</evidence>
<feature type="compositionally biased region" description="Basic and acidic residues" evidence="13">
    <location>
        <begin position="38"/>
        <end position="48"/>
    </location>
</feature>
<dbReference type="InterPro" id="IPR036691">
    <property type="entry name" value="Endo/exonu/phosph_ase_sf"/>
</dbReference>
<feature type="compositionally biased region" description="Polar residues" evidence="13">
    <location>
        <begin position="13"/>
        <end position="36"/>
    </location>
</feature>
<dbReference type="FunCoup" id="A0A3P8XVZ4">
    <property type="interactions" value="1"/>
</dbReference>
<evidence type="ECO:0000256" key="3">
    <source>
        <dbReference type="ARBA" id="ARBA00004322"/>
    </source>
</evidence>
<evidence type="ECO:0000256" key="8">
    <source>
        <dbReference type="ARBA" id="ARBA00022801"/>
    </source>
</evidence>
<keyword evidence="10" id="KW-0234">DNA repair</keyword>
<keyword evidence="16" id="KW-1185">Reference proteome</keyword>
<feature type="region of interest" description="Disordered" evidence="13">
    <location>
        <begin position="13"/>
        <end position="49"/>
    </location>
</feature>
<comment type="subcellular location">
    <subcellularLocation>
        <location evidence="3">Nucleus</location>
        <location evidence="3">PML body</location>
    </subcellularLocation>
</comment>
<evidence type="ECO:0000256" key="9">
    <source>
        <dbReference type="ARBA" id="ARBA00022842"/>
    </source>
</evidence>
<evidence type="ECO:0000313" key="15">
    <source>
        <dbReference type="Ensembl" id="ENSELUP00000008638.3"/>
    </source>
</evidence>
<reference evidence="15" key="4">
    <citation type="submission" date="2025-09" db="UniProtKB">
        <authorList>
            <consortium name="Ensembl"/>
        </authorList>
    </citation>
    <scope>IDENTIFICATION</scope>
</reference>
<keyword evidence="8" id="KW-0378">Hydrolase</keyword>
<evidence type="ECO:0000256" key="1">
    <source>
        <dbReference type="ARBA" id="ARBA00001936"/>
    </source>
</evidence>
<keyword evidence="6" id="KW-0479">Metal-binding</keyword>
<dbReference type="Gene3D" id="3.60.10.10">
    <property type="entry name" value="Endonuclease/exonuclease/phosphatase"/>
    <property type="match status" value="1"/>
</dbReference>
<evidence type="ECO:0000259" key="14">
    <source>
        <dbReference type="Pfam" id="PF03372"/>
    </source>
</evidence>
<dbReference type="Bgee" id="ENSELUG00000009321">
    <property type="expression patterns" value="Expressed in stomach and 14 other cell types or tissues"/>
</dbReference>
<evidence type="ECO:0000256" key="5">
    <source>
        <dbReference type="ARBA" id="ARBA00022722"/>
    </source>
</evidence>
<feature type="domain" description="Endonuclease/exonuclease/phosphatase" evidence="14">
    <location>
        <begin position="54"/>
        <end position="279"/>
    </location>
</feature>
<evidence type="ECO:0000256" key="2">
    <source>
        <dbReference type="ARBA" id="ARBA00001946"/>
    </source>
</evidence>
<dbReference type="GO" id="GO:0070260">
    <property type="term" value="F:5'-tyrosyl-DNA phosphodiesterase activity"/>
    <property type="evidence" value="ECO:0007669"/>
    <property type="project" value="TreeGrafter"/>
</dbReference>
<evidence type="ECO:0000256" key="10">
    <source>
        <dbReference type="ARBA" id="ARBA00023204"/>
    </source>
</evidence>
<name>A0A3P8XVZ4_ESOLU</name>
<dbReference type="GO" id="GO:0046872">
    <property type="term" value="F:metal ion binding"/>
    <property type="evidence" value="ECO:0007669"/>
    <property type="project" value="UniProtKB-KW"/>
</dbReference>
<dbReference type="GO" id="GO:0004518">
    <property type="term" value="F:nuclease activity"/>
    <property type="evidence" value="ECO:0007669"/>
    <property type="project" value="UniProtKB-KW"/>
</dbReference>
<keyword evidence="5" id="KW-0540">Nuclease</keyword>
<evidence type="ECO:0000313" key="16">
    <source>
        <dbReference type="Proteomes" id="UP000265140"/>
    </source>
</evidence>
<dbReference type="Ensembl" id="ENSELUT00000005227.3">
    <property type="protein sequence ID" value="ENSELUP00000008638.3"/>
    <property type="gene ID" value="ENSELUG00000009321.3"/>
</dbReference>
<keyword evidence="7" id="KW-0227">DNA damage</keyword>
<evidence type="ECO:0000256" key="13">
    <source>
        <dbReference type="SAM" id="MobiDB-lite"/>
    </source>
</evidence>
<dbReference type="CDD" id="cd09080">
    <property type="entry name" value="TDP2"/>
    <property type="match status" value="1"/>
</dbReference>
<keyword evidence="11" id="KW-0539">Nucleus</keyword>
<dbReference type="InterPro" id="IPR051547">
    <property type="entry name" value="TDP2-like"/>
</dbReference>
<comment type="cofactor">
    <cofactor evidence="2">
        <name>Mg(2+)</name>
        <dbReference type="ChEBI" id="CHEBI:18420"/>
    </cofactor>
</comment>
<dbReference type="GO" id="GO:0016605">
    <property type="term" value="C:PML body"/>
    <property type="evidence" value="ECO:0007669"/>
    <property type="project" value="UniProtKB-SubCell"/>
</dbReference>
<reference evidence="16" key="1">
    <citation type="journal article" date="2014" name="PLoS ONE">
        <title>The genome and linkage map of the northern pike (Esox lucius): conserved synteny revealed between the salmonid sister group and the Neoteleostei.</title>
        <authorList>
            <person name="Rondeau E.B."/>
            <person name="Minkley D.R."/>
            <person name="Leong J.S."/>
            <person name="Messmer A.M."/>
            <person name="Jantzen J.R."/>
            <person name="von Schalburg K.R."/>
            <person name="Lemon C."/>
            <person name="Bird N.H."/>
            <person name="Koop B.F."/>
        </authorList>
    </citation>
    <scope>NUCLEOTIDE SEQUENCE</scope>
</reference>